<dbReference type="Gene3D" id="6.20.20.10">
    <property type="match status" value="1"/>
</dbReference>
<organism evidence="1">
    <name type="scientific">marine sediment metagenome</name>
    <dbReference type="NCBI Taxonomy" id="412755"/>
    <lineage>
        <taxon>unclassified sequences</taxon>
        <taxon>metagenomes</taxon>
        <taxon>ecological metagenomes</taxon>
    </lineage>
</organism>
<accession>X0T0K2</accession>
<comment type="caution">
    <text evidence="1">The sequence shown here is derived from an EMBL/GenBank/DDBJ whole genome shotgun (WGS) entry which is preliminary data.</text>
</comment>
<dbReference type="EMBL" id="BARS01015049">
    <property type="protein sequence ID" value="GAF86784.1"/>
    <property type="molecule type" value="Genomic_DNA"/>
</dbReference>
<proteinExistence type="predicted"/>
<dbReference type="AlphaFoldDB" id="X0T0K2"/>
<sequence>MSEKCPKCGGQGWLYDSPDGRSITCTQCGGTGLTPEEYLRRQLKAMAERAEKAEADLHTVCGNIAPAEMAAWIEEYSSCHGCGLDLLGFADRPVSVLCEDCEAAAKEPKP</sequence>
<protein>
    <submittedName>
        <fullName evidence="1">Uncharacterized protein</fullName>
    </submittedName>
</protein>
<evidence type="ECO:0000313" key="1">
    <source>
        <dbReference type="EMBL" id="GAF86784.1"/>
    </source>
</evidence>
<name>X0T0K2_9ZZZZ</name>
<gene>
    <name evidence="1" type="ORF">S01H1_24980</name>
</gene>
<reference evidence="1" key="1">
    <citation type="journal article" date="2014" name="Front. Microbiol.">
        <title>High frequency of phylogenetically diverse reductive dehalogenase-homologous genes in deep subseafloor sedimentary metagenomes.</title>
        <authorList>
            <person name="Kawai M."/>
            <person name="Futagami T."/>
            <person name="Toyoda A."/>
            <person name="Takaki Y."/>
            <person name="Nishi S."/>
            <person name="Hori S."/>
            <person name="Arai W."/>
            <person name="Tsubouchi T."/>
            <person name="Morono Y."/>
            <person name="Uchiyama I."/>
            <person name="Ito T."/>
            <person name="Fujiyama A."/>
            <person name="Inagaki F."/>
            <person name="Takami H."/>
        </authorList>
    </citation>
    <scope>NUCLEOTIDE SEQUENCE</scope>
    <source>
        <strain evidence="1">Expedition CK06-06</strain>
    </source>
</reference>